<evidence type="ECO:0000313" key="9">
    <source>
        <dbReference type="Proteomes" id="UP000254236"/>
    </source>
</evidence>
<evidence type="ECO:0000313" key="10">
    <source>
        <dbReference type="Proteomes" id="UP000282185"/>
    </source>
</evidence>
<evidence type="ECO:0000256" key="3">
    <source>
        <dbReference type="ARBA" id="ARBA00022741"/>
    </source>
</evidence>
<feature type="domain" description="ABC transporter" evidence="6">
    <location>
        <begin position="18"/>
        <end position="261"/>
    </location>
</feature>
<dbReference type="NCBIfam" id="NF007739">
    <property type="entry name" value="PRK10419.1"/>
    <property type="match status" value="2"/>
</dbReference>
<gene>
    <name evidence="7" type="ORF">DWV08_12560</name>
    <name evidence="8" type="ORF">DXU92_04310</name>
</gene>
<dbReference type="Proteomes" id="UP000254236">
    <property type="component" value="Chromosome"/>
</dbReference>
<evidence type="ECO:0000256" key="2">
    <source>
        <dbReference type="ARBA" id="ARBA00022448"/>
    </source>
</evidence>
<comment type="similarity">
    <text evidence="1">Belongs to the ABC transporter superfamily.</text>
</comment>
<organism evidence="8 10">
    <name type="scientific">Brachybacterium saurashtrense</name>
    <dbReference type="NCBI Taxonomy" id="556288"/>
    <lineage>
        <taxon>Bacteria</taxon>
        <taxon>Bacillati</taxon>
        <taxon>Actinomycetota</taxon>
        <taxon>Actinomycetes</taxon>
        <taxon>Micrococcales</taxon>
        <taxon>Dermabacteraceae</taxon>
        <taxon>Brachybacterium</taxon>
    </lineage>
</organism>
<dbReference type="GO" id="GO:0016887">
    <property type="term" value="F:ATP hydrolysis activity"/>
    <property type="evidence" value="ECO:0007669"/>
    <property type="project" value="InterPro"/>
</dbReference>
<dbReference type="CDD" id="cd03257">
    <property type="entry name" value="ABC_NikE_OppD_transporters"/>
    <property type="match status" value="2"/>
</dbReference>
<evidence type="ECO:0000256" key="5">
    <source>
        <dbReference type="SAM" id="MobiDB-lite"/>
    </source>
</evidence>
<dbReference type="PROSITE" id="PS00211">
    <property type="entry name" value="ABC_TRANSPORTER_1"/>
    <property type="match status" value="1"/>
</dbReference>
<dbReference type="Pfam" id="PF00005">
    <property type="entry name" value="ABC_tran"/>
    <property type="match status" value="2"/>
</dbReference>
<dbReference type="GO" id="GO:0015833">
    <property type="term" value="P:peptide transport"/>
    <property type="evidence" value="ECO:0007669"/>
    <property type="project" value="InterPro"/>
</dbReference>
<feature type="compositionally biased region" description="Basic and acidic residues" evidence="5">
    <location>
        <begin position="313"/>
        <end position="323"/>
    </location>
</feature>
<feature type="domain" description="ABC transporter" evidence="6">
    <location>
        <begin position="335"/>
        <end position="588"/>
    </location>
</feature>
<reference evidence="8 10" key="2">
    <citation type="submission" date="2018-08" db="EMBL/GenBank/DDBJ databases">
        <title>Brachybacterium saurashtrense DSM 23186.</title>
        <authorList>
            <person name="Li Y."/>
        </authorList>
    </citation>
    <scope>NUCLEOTIDE SEQUENCE [LARGE SCALE GENOMIC DNA]</scope>
    <source>
        <strain evidence="8 10">DSM 23186</strain>
    </source>
</reference>
<evidence type="ECO:0000259" key="6">
    <source>
        <dbReference type="PROSITE" id="PS50893"/>
    </source>
</evidence>
<dbReference type="Proteomes" id="UP000282185">
    <property type="component" value="Unassembled WGS sequence"/>
</dbReference>
<dbReference type="Pfam" id="PF08352">
    <property type="entry name" value="oligo_HPY"/>
    <property type="match status" value="2"/>
</dbReference>
<dbReference type="OrthoDB" id="4787388at2"/>
<dbReference type="InterPro" id="IPR013563">
    <property type="entry name" value="Oligopep_ABC_C"/>
</dbReference>
<dbReference type="InterPro" id="IPR050319">
    <property type="entry name" value="ABC_transp_ATP-bind"/>
</dbReference>
<keyword evidence="2" id="KW-0813">Transport</keyword>
<dbReference type="PANTHER" id="PTHR43776:SF7">
    <property type="entry name" value="D,D-DIPEPTIDE TRANSPORT ATP-BINDING PROTEIN DDPF-RELATED"/>
    <property type="match status" value="1"/>
</dbReference>
<keyword evidence="3" id="KW-0547">Nucleotide-binding</keyword>
<dbReference type="NCBIfam" id="NF008453">
    <property type="entry name" value="PRK11308.1"/>
    <property type="match status" value="2"/>
</dbReference>
<protein>
    <submittedName>
        <fullName evidence="8">ABC transporter ATP-binding protein</fullName>
    </submittedName>
</protein>
<keyword evidence="4 8" id="KW-0067">ATP-binding</keyword>
<dbReference type="PROSITE" id="PS50893">
    <property type="entry name" value="ABC_TRANSPORTER_2"/>
    <property type="match status" value="2"/>
</dbReference>
<reference evidence="7 9" key="1">
    <citation type="submission" date="2018-07" db="EMBL/GenBank/DDBJ databases">
        <title>Brachybacterium saurashtrense DSM 23186 genome sequence.</title>
        <authorList>
            <person name="Guo L."/>
        </authorList>
    </citation>
    <scope>NUCLEOTIDE SEQUENCE [LARGE SCALE GENOMIC DNA]</scope>
    <source>
        <strain evidence="7 9">DSM 23186</strain>
    </source>
</reference>
<evidence type="ECO:0000256" key="4">
    <source>
        <dbReference type="ARBA" id="ARBA00022840"/>
    </source>
</evidence>
<dbReference type="SUPFAM" id="SSF52540">
    <property type="entry name" value="P-loop containing nucleoside triphosphate hydrolases"/>
    <property type="match status" value="2"/>
</dbReference>
<dbReference type="GO" id="GO:0055085">
    <property type="term" value="P:transmembrane transport"/>
    <property type="evidence" value="ECO:0007669"/>
    <property type="project" value="UniProtKB-ARBA"/>
</dbReference>
<evidence type="ECO:0000256" key="1">
    <source>
        <dbReference type="ARBA" id="ARBA00005417"/>
    </source>
</evidence>
<dbReference type="Gene3D" id="3.40.50.300">
    <property type="entry name" value="P-loop containing nucleotide triphosphate hydrolases"/>
    <property type="match status" value="2"/>
</dbReference>
<name>A0A345YR08_9MICO</name>
<evidence type="ECO:0000313" key="7">
    <source>
        <dbReference type="EMBL" id="AXK46360.1"/>
    </source>
</evidence>
<evidence type="ECO:0000313" key="8">
    <source>
        <dbReference type="EMBL" id="RRR24100.1"/>
    </source>
</evidence>
<accession>A0A345YR08</accession>
<dbReference type="InterPro" id="IPR003439">
    <property type="entry name" value="ABC_transporter-like_ATP-bd"/>
</dbReference>
<dbReference type="RefSeq" id="WP_115414110.1">
    <property type="nucleotide sequence ID" value="NZ_CP031356.1"/>
</dbReference>
<proteinExistence type="inferred from homology"/>
<dbReference type="InterPro" id="IPR017871">
    <property type="entry name" value="ABC_transporter-like_CS"/>
</dbReference>
<dbReference type="SMART" id="SM00382">
    <property type="entry name" value="AAA"/>
    <property type="match status" value="2"/>
</dbReference>
<dbReference type="GO" id="GO:0005524">
    <property type="term" value="F:ATP binding"/>
    <property type="evidence" value="ECO:0007669"/>
    <property type="project" value="UniProtKB-KW"/>
</dbReference>
<dbReference type="EMBL" id="QSWH01000002">
    <property type="protein sequence ID" value="RRR24100.1"/>
    <property type="molecule type" value="Genomic_DNA"/>
</dbReference>
<dbReference type="InterPro" id="IPR027417">
    <property type="entry name" value="P-loop_NTPase"/>
</dbReference>
<dbReference type="PANTHER" id="PTHR43776">
    <property type="entry name" value="TRANSPORT ATP-BINDING PROTEIN"/>
    <property type="match status" value="1"/>
</dbReference>
<feature type="region of interest" description="Disordered" evidence="5">
    <location>
        <begin position="269"/>
        <end position="342"/>
    </location>
</feature>
<dbReference type="AlphaFoldDB" id="A0A345YR08"/>
<keyword evidence="9" id="KW-1185">Reference proteome</keyword>
<sequence>MTPTAARATARHAAPPLVAVQDLAIAFDGHEVVHDVSFTLRPGQCVGIVGESGSGKSVTARALLGLNGPGAQVSATTLDVGVDVLTASEQALREVRGRRLGYVLQDALVSLDPLRRVGTEIAEPLRVHGVPRAERPQRVQELLASVSVPEPALRARQLPSELSGGLRQRALIAAALALDPQVLIADEPTTALDVTVQAQILELLQQNLAAGRALILISHDLSVVERLADHVLVMHHGRVVEEGPTSQVLAAPQDPYTRRLLAAIPSAGSRGRRLSDLPPAPISLSPRAERARADGTTGADELARPEGGTGADAARRPVGREQADGPGPATSRPVLVAEGLSKSYRGPDGRLRRVVEDVSFQLCAGETLGIVGESGSGKSTAAAMALALTEPTAGHVTLDGEPWTGIPERRRRPRRRRIAVVQQDPLSSFDPRWTVGRTLADALPSVRRERGTGPARDGSGGDRTARIAALLRAVGLDPALAHRHPLTLSGGQRQRVAIARALATDPEVLVLDEPVSALDVSVQAQVLDLLADLQQALGTAHLFISHDLGVIHHVSDRVLVMQHGRVVESGTADEVLHTPRHPYTRQLVAALPHPELEEIA</sequence>
<dbReference type="InterPro" id="IPR003593">
    <property type="entry name" value="AAA+_ATPase"/>
</dbReference>
<dbReference type="EMBL" id="CP031356">
    <property type="protein sequence ID" value="AXK46360.1"/>
    <property type="molecule type" value="Genomic_DNA"/>
</dbReference>
<dbReference type="KEGG" id="bsau:DWV08_12560"/>